<protein>
    <submittedName>
        <fullName evidence="1">(rape) hypothetical protein</fullName>
    </submittedName>
</protein>
<dbReference type="Proteomes" id="UP001295469">
    <property type="component" value="Chromosome A04"/>
</dbReference>
<dbReference type="EMBL" id="HG994358">
    <property type="protein sequence ID" value="CAF2284052.1"/>
    <property type="molecule type" value="Genomic_DNA"/>
</dbReference>
<accession>A0A817AUW7</accession>
<gene>
    <name evidence="1" type="ORF">DARMORV10_A04P22150.1</name>
</gene>
<organism evidence="1">
    <name type="scientific">Brassica napus</name>
    <name type="common">Rape</name>
    <dbReference type="NCBI Taxonomy" id="3708"/>
    <lineage>
        <taxon>Eukaryota</taxon>
        <taxon>Viridiplantae</taxon>
        <taxon>Streptophyta</taxon>
        <taxon>Embryophyta</taxon>
        <taxon>Tracheophyta</taxon>
        <taxon>Spermatophyta</taxon>
        <taxon>Magnoliopsida</taxon>
        <taxon>eudicotyledons</taxon>
        <taxon>Gunneridae</taxon>
        <taxon>Pentapetalae</taxon>
        <taxon>rosids</taxon>
        <taxon>malvids</taxon>
        <taxon>Brassicales</taxon>
        <taxon>Brassicaceae</taxon>
        <taxon>Brassiceae</taxon>
        <taxon>Brassica</taxon>
    </lineage>
</organism>
<sequence length="79" mass="8798">MNSSFLKESRSRQSFVSNTSTLFDGPLGHMLAMVCNGLLGCMLATGYDELSSQRLAMDQQAVMDRYVLMDLSITCLLWP</sequence>
<dbReference type="AlphaFoldDB" id="A0A817AUW7"/>
<name>A0A817AUW7_BRANA</name>
<reference evidence="1" key="1">
    <citation type="submission" date="2021-01" db="EMBL/GenBank/DDBJ databases">
        <authorList>
            <consortium name="Genoscope - CEA"/>
            <person name="William W."/>
        </authorList>
    </citation>
    <scope>NUCLEOTIDE SEQUENCE</scope>
</reference>
<proteinExistence type="predicted"/>
<evidence type="ECO:0000313" key="1">
    <source>
        <dbReference type="EMBL" id="CAF2284052.1"/>
    </source>
</evidence>